<evidence type="ECO:0000313" key="1">
    <source>
        <dbReference type="EMBL" id="MPN21078.1"/>
    </source>
</evidence>
<proteinExistence type="predicted"/>
<comment type="caution">
    <text evidence="1">The sequence shown here is derived from an EMBL/GenBank/DDBJ whole genome shotgun (WGS) entry which is preliminary data.</text>
</comment>
<gene>
    <name evidence="1" type="ORF">SDC9_168457</name>
</gene>
<sequence length="147" mass="15335">MQAQQLGQLGAQARAGHDGVDKPVLLQIFGPLKAGGQLFADRLADDARPGKTDQCAGLCQRDVAQRSKACRHAAGGGVGEADDVQPARLLKLLHGGGGFGHLHQRQNALLHAGAARRAKRDQRQLCLCGSFGGAGHFFAHGNAHAAH</sequence>
<accession>A0A645G2K9</accession>
<reference evidence="1" key="1">
    <citation type="submission" date="2019-08" db="EMBL/GenBank/DDBJ databases">
        <authorList>
            <person name="Kucharzyk K."/>
            <person name="Murdoch R.W."/>
            <person name="Higgins S."/>
            <person name="Loffler F."/>
        </authorList>
    </citation>
    <scope>NUCLEOTIDE SEQUENCE</scope>
</reference>
<dbReference type="AlphaFoldDB" id="A0A645G2K9"/>
<dbReference type="EMBL" id="VSSQ01068965">
    <property type="protein sequence ID" value="MPN21078.1"/>
    <property type="molecule type" value="Genomic_DNA"/>
</dbReference>
<protein>
    <submittedName>
        <fullName evidence="1">Uncharacterized protein</fullName>
    </submittedName>
</protein>
<organism evidence="1">
    <name type="scientific">bioreactor metagenome</name>
    <dbReference type="NCBI Taxonomy" id="1076179"/>
    <lineage>
        <taxon>unclassified sequences</taxon>
        <taxon>metagenomes</taxon>
        <taxon>ecological metagenomes</taxon>
    </lineage>
</organism>
<name>A0A645G2K9_9ZZZZ</name>